<dbReference type="AlphaFoldDB" id="A0A3N0AGZ1"/>
<evidence type="ECO:0000313" key="5">
    <source>
        <dbReference type="Proteomes" id="UP000267368"/>
    </source>
</evidence>
<protein>
    <submittedName>
        <fullName evidence="4">PaaI family thioesterase</fullName>
    </submittedName>
</protein>
<evidence type="ECO:0000259" key="3">
    <source>
        <dbReference type="Pfam" id="PF03061"/>
    </source>
</evidence>
<keyword evidence="2" id="KW-0378">Hydrolase</keyword>
<gene>
    <name evidence="4" type="ORF">DMP07_03780</name>
</gene>
<dbReference type="InterPro" id="IPR039298">
    <property type="entry name" value="ACOT13"/>
</dbReference>
<dbReference type="NCBIfam" id="TIGR00369">
    <property type="entry name" value="unchar_dom_1"/>
    <property type="match status" value="1"/>
</dbReference>
<proteinExistence type="inferred from homology"/>
<evidence type="ECO:0000256" key="2">
    <source>
        <dbReference type="ARBA" id="ARBA00022801"/>
    </source>
</evidence>
<comment type="similarity">
    <text evidence="1">Belongs to the thioesterase PaaI family.</text>
</comment>
<dbReference type="InterPro" id="IPR029069">
    <property type="entry name" value="HotDog_dom_sf"/>
</dbReference>
<dbReference type="Gene3D" id="3.10.129.10">
    <property type="entry name" value="Hotdog Thioesterase"/>
    <property type="match status" value="1"/>
</dbReference>
<dbReference type="RefSeq" id="WP_123197811.1">
    <property type="nucleotide sequence ID" value="NZ_QICB01000002.1"/>
</dbReference>
<sequence>MRPTRTLNPAHLDQVKLLADNSPFLNLLGVKLVDLGMDYCRTEAEVTPELLNAFGGIHGGAYAAMMDNASYWCLYCGMDEDAGYTTIDLNVSDLRSVREGRIVTEGRAIKYGRTLCLSEAVAKDEQGRILAHATSKFLVSPEIQPISVAASRAKIGPLPPKFLD</sequence>
<dbReference type="EMBL" id="QICB01000002">
    <property type="protein sequence ID" value="RNL20710.1"/>
    <property type="molecule type" value="Genomic_DNA"/>
</dbReference>
<evidence type="ECO:0000256" key="1">
    <source>
        <dbReference type="ARBA" id="ARBA00008324"/>
    </source>
</evidence>
<dbReference type="InterPro" id="IPR003736">
    <property type="entry name" value="PAAI_dom"/>
</dbReference>
<accession>A0A3N0AGZ1</accession>
<feature type="domain" description="Thioesterase" evidence="3">
    <location>
        <begin position="54"/>
        <end position="129"/>
    </location>
</feature>
<dbReference type="SUPFAM" id="SSF54637">
    <property type="entry name" value="Thioesterase/thiol ester dehydrase-isomerase"/>
    <property type="match status" value="1"/>
</dbReference>
<dbReference type="OrthoDB" id="9813282at2"/>
<keyword evidence="5" id="KW-1185">Reference proteome</keyword>
<dbReference type="CDD" id="cd03443">
    <property type="entry name" value="PaaI_thioesterase"/>
    <property type="match status" value="1"/>
</dbReference>
<dbReference type="GO" id="GO:0047617">
    <property type="term" value="F:fatty acyl-CoA hydrolase activity"/>
    <property type="evidence" value="ECO:0007669"/>
    <property type="project" value="InterPro"/>
</dbReference>
<evidence type="ECO:0000313" key="4">
    <source>
        <dbReference type="EMBL" id="RNL20710.1"/>
    </source>
</evidence>
<comment type="caution">
    <text evidence="4">The sequence shown here is derived from an EMBL/GenBank/DDBJ whole genome shotgun (WGS) entry which is preliminary data.</text>
</comment>
<dbReference type="Proteomes" id="UP000267368">
    <property type="component" value="Unassembled WGS sequence"/>
</dbReference>
<organism evidence="4 5">
    <name type="scientific">Slackia faecicanis</name>
    <dbReference type="NCBI Taxonomy" id="255723"/>
    <lineage>
        <taxon>Bacteria</taxon>
        <taxon>Bacillati</taxon>
        <taxon>Actinomycetota</taxon>
        <taxon>Coriobacteriia</taxon>
        <taxon>Eggerthellales</taxon>
        <taxon>Eggerthellaceae</taxon>
        <taxon>Slackia</taxon>
    </lineage>
</organism>
<reference evidence="5" key="1">
    <citation type="submission" date="2018-05" db="EMBL/GenBank/DDBJ databases">
        <title>Genome Sequencing of selected type strains of the family Eggerthellaceae.</title>
        <authorList>
            <person name="Danylec N."/>
            <person name="Stoll D.A."/>
            <person name="Doetsch A."/>
            <person name="Huch M."/>
        </authorList>
    </citation>
    <scope>NUCLEOTIDE SEQUENCE [LARGE SCALE GENOMIC DNA]</scope>
    <source>
        <strain evidence="5">DSM 17537</strain>
    </source>
</reference>
<dbReference type="InterPro" id="IPR006683">
    <property type="entry name" value="Thioestr_dom"/>
</dbReference>
<name>A0A3N0AGZ1_9ACTN</name>
<dbReference type="PANTHER" id="PTHR21660">
    <property type="entry name" value="THIOESTERASE SUPERFAMILY MEMBER-RELATED"/>
    <property type="match status" value="1"/>
</dbReference>
<dbReference type="PANTHER" id="PTHR21660:SF1">
    <property type="entry name" value="ACYL-COENZYME A THIOESTERASE 13"/>
    <property type="match status" value="1"/>
</dbReference>
<dbReference type="Pfam" id="PF03061">
    <property type="entry name" value="4HBT"/>
    <property type="match status" value="1"/>
</dbReference>